<evidence type="ECO:0000256" key="3">
    <source>
        <dbReference type="ARBA" id="ARBA00023274"/>
    </source>
</evidence>
<dbReference type="AlphaFoldDB" id="A0A2H4CDN3"/>
<dbReference type="CDD" id="cd06089">
    <property type="entry name" value="KOW_RPL26"/>
    <property type="match status" value="1"/>
</dbReference>
<name>A0A2H4CDN3_MYCSY</name>
<dbReference type="GO" id="GO:0005840">
    <property type="term" value="C:ribosome"/>
    <property type="evidence" value="ECO:0007669"/>
    <property type="project" value="UniProtKB-KW"/>
</dbReference>
<proteinExistence type="inferred from homology"/>
<evidence type="ECO:0000256" key="6">
    <source>
        <dbReference type="RuleBase" id="RU003477"/>
    </source>
</evidence>
<dbReference type="Gene3D" id="2.30.30.30">
    <property type="match status" value="1"/>
</dbReference>
<dbReference type="GO" id="GO:0003735">
    <property type="term" value="F:structural constituent of ribosome"/>
    <property type="evidence" value="ECO:0007669"/>
    <property type="project" value="InterPro"/>
</dbReference>
<dbReference type="PANTHER" id="PTHR12903">
    <property type="entry name" value="MITOCHONDRIAL RIBOSOMAL PROTEIN L24"/>
    <property type="match status" value="1"/>
</dbReference>
<dbReference type="SUPFAM" id="SSF50104">
    <property type="entry name" value="Translation proteins SH3-like domain"/>
    <property type="match status" value="1"/>
</dbReference>
<dbReference type="OMA" id="HISNLML"/>
<dbReference type="Pfam" id="PF17136">
    <property type="entry name" value="ribosomal_L24"/>
    <property type="match status" value="1"/>
</dbReference>
<dbReference type="Proteomes" id="UP001164481">
    <property type="component" value="Chromosome"/>
</dbReference>
<comment type="function">
    <text evidence="5">One of the proteins that surrounds the polypeptide exit tunnel on the outside of the subunit.</text>
</comment>
<accession>A0A2H4CDN3</accession>
<dbReference type="GO" id="GO:0019843">
    <property type="term" value="F:rRNA binding"/>
    <property type="evidence" value="ECO:0007669"/>
    <property type="project" value="UniProtKB-UniRule"/>
</dbReference>
<dbReference type="RefSeq" id="WP_011283768.1">
    <property type="nucleotide sequence ID" value="NZ_CP012624.1"/>
</dbReference>
<keyword evidence="2 5" id="KW-0689">Ribosomal protein</keyword>
<evidence type="ECO:0000256" key="1">
    <source>
        <dbReference type="ARBA" id="ARBA00010618"/>
    </source>
</evidence>
<dbReference type="SMR" id="A0A2H4CDN3"/>
<evidence type="ECO:0000256" key="5">
    <source>
        <dbReference type="HAMAP-Rule" id="MF_01326"/>
    </source>
</evidence>
<dbReference type="InterPro" id="IPR057264">
    <property type="entry name" value="Ribosomal_uL24_C"/>
</dbReference>
<dbReference type="EMBL" id="LS991953">
    <property type="protein sequence ID" value="SYV93602.1"/>
    <property type="molecule type" value="Genomic_DNA"/>
</dbReference>
<keyword evidence="5" id="KW-0699">rRNA-binding</keyword>
<dbReference type="PROSITE" id="PS01108">
    <property type="entry name" value="RIBOSOMAL_L24"/>
    <property type="match status" value="1"/>
</dbReference>
<reference evidence="9" key="4">
    <citation type="submission" date="2022-11" db="EMBL/GenBank/DDBJ databases">
        <title>complete genomes of mycoplasma synoviae ZX313 strain and SD2 strain.</title>
        <authorList>
            <person name="Zhong Q."/>
        </authorList>
    </citation>
    <scope>NUCLEOTIDE SEQUENCE</scope>
    <source>
        <strain evidence="9">SD2</strain>
    </source>
</reference>
<dbReference type="HAMAP" id="MF_01326_B">
    <property type="entry name" value="Ribosomal_uL24_B"/>
    <property type="match status" value="1"/>
</dbReference>
<dbReference type="NCBIfam" id="TIGR01079">
    <property type="entry name" value="rplX_bact"/>
    <property type="match status" value="1"/>
</dbReference>
<keyword evidence="5" id="KW-0694">RNA-binding</keyword>
<evidence type="ECO:0000313" key="8">
    <source>
        <dbReference type="EMBL" id="SYV93602.1"/>
    </source>
</evidence>
<dbReference type="GeneID" id="93530422"/>
<feature type="domain" description="KOW" evidence="7">
    <location>
        <begin position="2"/>
        <end position="29"/>
    </location>
</feature>
<evidence type="ECO:0000259" key="7">
    <source>
        <dbReference type="SMART" id="SM00739"/>
    </source>
</evidence>
<evidence type="ECO:0000313" key="9">
    <source>
        <dbReference type="EMBL" id="UZW64409.1"/>
    </source>
</evidence>
<evidence type="ECO:0000256" key="2">
    <source>
        <dbReference type="ARBA" id="ARBA00022980"/>
    </source>
</evidence>
<dbReference type="InterPro" id="IPR005824">
    <property type="entry name" value="KOW"/>
</dbReference>
<dbReference type="InterPro" id="IPR041988">
    <property type="entry name" value="Ribosomal_uL24_KOW"/>
</dbReference>
<dbReference type="Proteomes" id="UP000259328">
    <property type="component" value="Chromosome"/>
</dbReference>
<evidence type="ECO:0000313" key="10">
    <source>
        <dbReference type="Proteomes" id="UP000259328"/>
    </source>
</evidence>
<reference evidence="10" key="1">
    <citation type="submission" date="2018-06" db="EMBL/GenBank/DDBJ databases">
        <authorList>
            <consortium name="Pathogen Informatics"/>
        </authorList>
    </citation>
    <scope>NUCLEOTIDE SEQUENCE [LARGE SCALE GENOMIC DNA]</scope>
    <source>
        <strain evidence="10">NCTC10124</strain>
    </source>
</reference>
<dbReference type="InterPro" id="IPR008991">
    <property type="entry name" value="Translation_prot_SH3-like_sf"/>
</dbReference>
<dbReference type="InterPro" id="IPR014722">
    <property type="entry name" value="Rib_uL2_dom2"/>
</dbReference>
<dbReference type="InterPro" id="IPR003256">
    <property type="entry name" value="Ribosomal_uL24"/>
</dbReference>
<keyword evidence="3 5" id="KW-0687">Ribonucleoprotein</keyword>
<organism evidence="8 10">
    <name type="scientific">Mycoplasmopsis synoviae</name>
    <name type="common">Mycoplasma synoviae</name>
    <dbReference type="NCBI Taxonomy" id="2109"/>
    <lineage>
        <taxon>Bacteria</taxon>
        <taxon>Bacillati</taxon>
        <taxon>Mycoplasmatota</taxon>
        <taxon>Mycoplasmoidales</taxon>
        <taxon>Metamycoplasmataceae</taxon>
        <taxon>Mycoplasmopsis</taxon>
    </lineage>
</organism>
<dbReference type="EMBL" id="CP107525">
    <property type="protein sequence ID" value="UZW64409.1"/>
    <property type="molecule type" value="Genomic_DNA"/>
</dbReference>
<dbReference type="Pfam" id="PF00467">
    <property type="entry name" value="KOW"/>
    <property type="match status" value="1"/>
</dbReference>
<dbReference type="InterPro" id="IPR005825">
    <property type="entry name" value="Ribosomal_uL24_CS"/>
</dbReference>
<dbReference type="SMART" id="SM00739">
    <property type="entry name" value="KOW"/>
    <property type="match status" value="1"/>
</dbReference>
<comment type="subunit">
    <text evidence="5">Part of the 50S ribosomal subunit.</text>
</comment>
<gene>
    <name evidence="5 8" type="primary">rplX</name>
    <name evidence="8" type="ORF">NCTC10124_01356</name>
    <name evidence="9" type="ORF">OIE46_03505</name>
</gene>
<comment type="function">
    <text evidence="5">One of two assembly initiator proteins, it binds directly to the 5'-end of the 23S rRNA, where it nucleates assembly of the 50S subunit.</text>
</comment>
<sequence>MKFKKNDEVIVIAGKDKGTVGRIEKILVKENKVIIKDVNMVTKHNKPSQQNQEGNLTSVEAPIHVSNVAYLVKKASKSSAAVYSKLGRVTNKDGKKVRLVKKTKKEIQ</sequence>
<dbReference type="GO" id="GO:1990904">
    <property type="term" value="C:ribonucleoprotein complex"/>
    <property type="evidence" value="ECO:0007669"/>
    <property type="project" value="UniProtKB-KW"/>
</dbReference>
<dbReference type="GO" id="GO:0006412">
    <property type="term" value="P:translation"/>
    <property type="evidence" value="ECO:0007669"/>
    <property type="project" value="UniProtKB-UniRule"/>
</dbReference>
<evidence type="ECO:0000256" key="4">
    <source>
        <dbReference type="ARBA" id="ARBA00035206"/>
    </source>
</evidence>
<comment type="similarity">
    <text evidence="1 5 6">Belongs to the universal ribosomal protein uL24 family.</text>
</comment>
<reference evidence="8" key="2">
    <citation type="submission" date="2018-06" db="EMBL/GenBank/DDBJ databases">
        <authorList>
            <consortium name="Pathogen Informatics"/>
            <person name="Doyle S."/>
        </authorList>
    </citation>
    <scope>NUCLEOTIDE SEQUENCE</scope>
    <source>
        <strain evidence="8">NCTC10124</strain>
    </source>
</reference>
<reference evidence="9" key="3">
    <citation type="submission" date="2022-10" db="EMBL/GenBank/DDBJ databases">
        <authorList>
            <person name="Wei X."/>
        </authorList>
    </citation>
    <scope>NUCLEOTIDE SEQUENCE</scope>
    <source>
        <strain evidence="9">SD2</strain>
    </source>
</reference>
<protein>
    <recommendedName>
        <fullName evidence="4 5">Large ribosomal subunit protein uL24</fullName>
    </recommendedName>
</protein>